<comment type="subcellular location">
    <subcellularLocation>
        <location evidence="1">Secreted</location>
    </subcellularLocation>
</comment>
<dbReference type="AlphaFoldDB" id="A0ABD1CCV8"/>
<comment type="caution">
    <text evidence="5">The sequence shown here is derived from an EMBL/GenBank/DDBJ whole genome shotgun (WGS) entry which is preliminary data.</text>
</comment>
<feature type="signal peptide" evidence="4">
    <location>
        <begin position="1"/>
        <end position="15"/>
    </location>
</feature>
<comment type="similarity">
    <text evidence="2">Belongs to the PBP/GOBP family.</text>
</comment>
<evidence type="ECO:0000313" key="6">
    <source>
        <dbReference type="Proteomes" id="UP001562425"/>
    </source>
</evidence>
<dbReference type="Pfam" id="PF01395">
    <property type="entry name" value="PBP_GOBP"/>
    <property type="match status" value="1"/>
</dbReference>
<dbReference type="InterPro" id="IPR036728">
    <property type="entry name" value="PBP_GOBP_sf"/>
</dbReference>
<evidence type="ECO:0000256" key="3">
    <source>
        <dbReference type="ARBA" id="ARBA00022525"/>
    </source>
</evidence>
<proteinExistence type="inferred from homology"/>
<evidence type="ECO:0000256" key="2">
    <source>
        <dbReference type="ARBA" id="ARBA00008098"/>
    </source>
</evidence>
<sequence length="119" mass="13634">MKLILAFCFFTAVATLELSPEEKRCQEQVGASEEDVEMFQSMQQPEELTTKCYYDCMMQKVGYSDGKRFNREGFVHTMMQVAKNDQQRQAIQHLAEQCDGTENDDPCELAADIVACLFK</sequence>
<keyword evidence="3" id="KW-0964">Secreted</keyword>
<evidence type="ECO:0000256" key="1">
    <source>
        <dbReference type="ARBA" id="ARBA00004613"/>
    </source>
</evidence>
<dbReference type="CDD" id="cd23992">
    <property type="entry name" value="PBP_GOBP"/>
    <property type="match status" value="1"/>
</dbReference>
<reference evidence="5 6" key="1">
    <citation type="submission" date="2024-05" db="EMBL/GenBank/DDBJ databases">
        <title>Culex pipiens pipiens assembly and annotation.</title>
        <authorList>
            <person name="Alout H."/>
            <person name="Durand T."/>
        </authorList>
    </citation>
    <scope>NUCLEOTIDE SEQUENCE [LARGE SCALE GENOMIC DNA]</scope>
    <source>
        <strain evidence="5">HA-2024</strain>
        <tissue evidence="5">Whole body</tissue>
    </source>
</reference>
<dbReference type="InterPro" id="IPR006170">
    <property type="entry name" value="PBP/GOBP"/>
</dbReference>
<dbReference type="SUPFAM" id="SSF47565">
    <property type="entry name" value="Insect pheromone/odorant-binding proteins"/>
    <property type="match status" value="1"/>
</dbReference>
<dbReference type="GO" id="GO:0005576">
    <property type="term" value="C:extracellular region"/>
    <property type="evidence" value="ECO:0007669"/>
    <property type="project" value="UniProtKB-SubCell"/>
</dbReference>
<name>A0ABD1CCV8_CULPP</name>
<accession>A0ABD1CCV8</accession>
<evidence type="ECO:0000256" key="4">
    <source>
        <dbReference type="SAM" id="SignalP"/>
    </source>
</evidence>
<keyword evidence="4" id="KW-0732">Signal</keyword>
<evidence type="ECO:0000313" key="5">
    <source>
        <dbReference type="EMBL" id="KAL1374215.1"/>
    </source>
</evidence>
<dbReference type="Gene3D" id="1.10.238.20">
    <property type="entry name" value="Pheromone/general odorant binding protein domain"/>
    <property type="match status" value="1"/>
</dbReference>
<feature type="chain" id="PRO_5044892701" evidence="4">
    <location>
        <begin position="16"/>
        <end position="119"/>
    </location>
</feature>
<keyword evidence="6" id="KW-1185">Reference proteome</keyword>
<dbReference type="EMBL" id="JBEHCU010013559">
    <property type="protein sequence ID" value="KAL1374215.1"/>
    <property type="molecule type" value="Genomic_DNA"/>
</dbReference>
<protein>
    <submittedName>
        <fullName evidence="5">Uncharacterized protein</fullName>
    </submittedName>
</protein>
<dbReference type="Proteomes" id="UP001562425">
    <property type="component" value="Unassembled WGS sequence"/>
</dbReference>
<organism evidence="5 6">
    <name type="scientific">Culex pipiens pipiens</name>
    <name type="common">Northern house mosquito</name>
    <dbReference type="NCBI Taxonomy" id="38569"/>
    <lineage>
        <taxon>Eukaryota</taxon>
        <taxon>Metazoa</taxon>
        <taxon>Ecdysozoa</taxon>
        <taxon>Arthropoda</taxon>
        <taxon>Hexapoda</taxon>
        <taxon>Insecta</taxon>
        <taxon>Pterygota</taxon>
        <taxon>Neoptera</taxon>
        <taxon>Endopterygota</taxon>
        <taxon>Diptera</taxon>
        <taxon>Nematocera</taxon>
        <taxon>Culicoidea</taxon>
        <taxon>Culicidae</taxon>
        <taxon>Culicinae</taxon>
        <taxon>Culicini</taxon>
        <taxon>Culex</taxon>
        <taxon>Culex</taxon>
    </lineage>
</organism>
<gene>
    <name evidence="5" type="ORF">pipiens_004962</name>
</gene>